<dbReference type="AlphaFoldDB" id="A0AAD7WXN6"/>
<dbReference type="EMBL" id="JAINUG010000020">
    <property type="protein sequence ID" value="KAJ8412034.1"/>
    <property type="molecule type" value="Genomic_DNA"/>
</dbReference>
<keyword evidence="2" id="KW-1185">Reference proteome</keyword>
<gene>
    <name evidence="1" type="ORF">AAFF_G00143010</name>
</gene>
<organism evidence="1 2">
    <name type="scientific">Aldrovandia affinis</name>
    <dbReference type="NCBI Taxonomy" id="143900"/>
    <lineage>
        <taxon>Eukaryota</taxon>
        <taxon>Metazoa</taxon>
        <taxon>Chordata</taxon>
        <taxon>Craniata</taxon>
        <taxon>Vertebrata</taxon>
        <taxon>Euteleostomi</taxon>
        <taxon>Actinopterygii</taxon>
        <taxon>Neopterygii</taxon>
        <taxon>Teleostei</taxon>
        <taxon>Notacanthiformes</taxon>
        <taxon>Halosauridae</taxon>
        <taxon>Aldrovandia</taxon>
    </lineage>
</organism>
<evidence type="ECO:0000313" key="2">
    <source>
        <dbReference type="Proteomes" id="UP001221898"/>
    </source>
</evidence>
<name>A0AAD7WXN6_9TELE</name>
<dbReference type="PANTHER" id="PTHR14375">
    <property type="entry name" value="SIMILAR TO RIKEN CDNA 4931414P19"/>
    <property type="match status" value="1"/>
</dbReference>
<evidence type="ECO:0000313" key="1">
    <source>
        <dbReference type="EMBL" id="KAJ8412034.1"/>
    </source>
</evidence>
<dbReference type="Proteomes" id="UP001221898">
    <property type="component" value="Unassembled WGS sequence"/>
</dbReference>
<accession>A0AAD7WXN6</accession>
<reference evidence="1" key="1">
    <citation type="journal article" date="2023" name="Science">
        <title>Genome structures resolve the early diversification of teleost fishes.</title>
        <authorList>
            <person name="Parey E."/>
            <person name="Louis A."/>
            <person name="Montfort J."/>
            <person name="Bouchez O."/>
            <person name="Roques C."/>
            <person name="Iampietro C."/>
            <person name="Lluch J."/>
            <person name="Castinel A."/>
            <person name="Donnadieu C."/>
            <person name="Desvignes T."/>
            <person name="Floi Bucao C."/>
            <person name="Jouanno E."/>
            <person name="Wen M."/>
            <person name="Mejri S."/>
            <person name="Dirks R."/>
            <person name="Jansen H."/>
            <person name="Henkel C."/>
            <person name="Chen W.J."/>
            <person name="Zahm M."/>
            <person name="Cabau C."/>
            <person name="Klopp C."/>
            <person name="Thompson A.W."/>
            <person name="Robinson-Rechavi M."/>
            <person name="Braasch I."/>
            <person name="Lecointre G."/>
            <person name="Bobe J."/>
            <person name="Postlethwait J.H."/>
            <person name="Berthelot C."/>
            <person name="Roest Crollius H."/>
            <person name="Guiguen Y."/>
        </authorList>
    </citation>
    <scope>NUCLEOTIDE SEQUENCE</scope>
    <source>
        <strain evidence="1">NC1722</strain>
    </source>
</reference>
<comment type="caution">
    <text evidence="1">The sequence shown here is derived from an EMBL/GenBank/DDBJ whole genome shotgun (WGS) entry which is preliminary data.</text>
</comment>
<dbReference type="Pfam" id="PF15394">
    <property type="entry name" value="DUF4616"/>
    <property type="match status" value="1"/>
</dbReference>
<dbReference type="InterPro" id="IPR028101">
    <property type="entry name" value="DUF4616"/>
</dbReference>
<sequence>MYRLPYSFNCFPAACKTYYETVRRNFRFSQPDLAVEAEAVKNAARSRQRRKRLLEARQSVLVPDDMDFWRGVTIDLMSDEEDCIQEGVSGWIVRPPFFRSEELSNLCARLQDCLDSNPKYTATHRRRLPVVGAHSDRMPPTAYPSEAAERHLNPLLMPQAPARYRL</sequence>
<dbReference type="PANTHER" id="PTHR14375:SF2">
    <property type="entry name" value="SIMILAR TO RIKEN CDNA 4931414P19"/>
    <property type="match status" value="1"/>
</dbReference>
<proteinExistence type="predicted"/>
<protein>
    <submittedName>
        <fullName evidence="1">Uncharacterized protein</fullName>
    </submittedName>
</protein>